<evidence type="ECO:0000256" key="3">
    <source>
        <dbReference type="ARBA" id="ARBA00022525"/>
    </source>
</evidence>
<evidence type="ECO:0000256" key="8">
    <source>
        <dbReference type="ARBA" id="ARBA00038263"/>
    </source>
</evidence>
<dbReference type="KEGG" id="sxi:SXIM_48800"/>
<comment type="cofactor">
    <cofactor evidence="1">
        <name>Ca(2+)</name>
        <dbReference type="ChEBI" id="CHEBI:29108"/>
    </cofactor>
</comment>
<dbReference type="SUPFAM" id="SSF51126">
    <property type="entry name" value="Pectin lyase-like"/>
    <property type="match status" value="1"/>
</dbReference>
<keyword evidence="5 10" id="KW-0732">Signal</keyword>
<feature type="signal peptide" evidence="10">
    <location>
        <begin position="1"/>
        <end position="25"/>
    </location>
</feature>
<comment type="subcellular location">
    <subcellularLocation>
        <location evidence="2">Secreted</location>
    </subcellularLocation>
</comment>
<dbReference type="HOGENOM" id="CLU_030634_1_0_11"/>
<feature type="region of interest" description="Disordered" evidence="9">
    <location>
        <begin position="214"/>
        <end position="235"/>
    </location>
</feature>
<evidence type="ECO:0000256" key="5">
    <source>
        <dbReference type="ARBA" id="ARBA00022729"/>
    </source>
</evidence>
<evidence type="ECO:0000259" key="11">
    <source>
        <dbReference type="Pfam" id="PF22842"/>
    </source>
</evidence>
<feature type="chain" id="PRO_5002515847" evidence="10">
    <location>
        <begin position="26"/>
        <end position="425"/>
    </location>
</feature>
<evidence type="ECO:0000256" key="10">
    <source>
        <dbReference type="SAM" id="SignalP"/>
    </source>
</evidence>
<dbReference type="GO" id="GO:0005576">
    <property type="term" value="C:extracellular region"/>
    <property type="evidence" value="ECO:0007669"/>
    <property type="project" value="UniProtKB-SubCell"/>
</dbReference>
<name>A0A0F7FZJ4_9ACTN</name>
<keyword evidence="7 12" id="KW-0456">Lyase</keyword>
<organism evidence="12 13">
    <name type="scientific">Streptomyces xiamenensis</name>
    <dbReference type="NCBI Taxonomy" id="408015"/>
    <lineage>
        <taxon>Bacteria</taxon>
        <taxon>Bacillati</taxon>
        <taxon>Actinomycetota</taxon>
        <taxon>Actinomycetes</taxon>
        <taxon>Kitasatosporales</taxon>
        <taxon>Streptomycetaceae</taxon>
        <taxon>Streptomyces</taxon>
    </lineage>
</organism>
<reference evidence="12" key="1">
    <citation type="submission" date="2019-08" db="EMBL/GenBank/DDBJ databases">
        <title>Complete genome sequence of a mangrove-derived Streptomyces xiamenensis.</title>
        <authorList>
            <person name="Xu J."/>
        </authorList>
    </citation>
    <scope>NUCLEOTIDE SEQUENCE</scope>
    <source>
        <strain evidence="12">318</strain>
    </source>
</reference>
<keyword evidence="3" id="KW-0964">Secreted</keyword>
<dbReference type="PATRIC" id="fig|408015.6.peg.4941"/>
<evidence type="ECO:0000256" key="1">
    <source>
        <dbReference type="ARBA" id="ARBA00001913"/>
    </source>
</evidence>
<comment type="similarity">
    <text evidence="8">Belongs to the polysaccharide lyase 9 family.</text>
</comment>
<dbReference type="InterPro" id="IPR053868">
    <property type="entry name" value="Pel9A-like_beta_helix"/>
</dbReference>
<evidence type="ECO:0000256" key="2">
    <source>
        <dbReference type="ARBA" id="ARBA00004613"/>
    </source>
</evidence>
<dbReference type="STRING" id="408015.SXIM_48800"/>
<dbReference type="GO" id="GO:0016837">
    <property type="term" value="F:carbon-oxygen lyase activity, acting on polysaccharides"/>
    <property type="evidence" value="ECO:0007669"/>
    <property type="project" value="TreeGrafter"/>
</dbReference>
<evidence type="ECO:0000256" key="4">
    <source>
        <dbReference type="ARBA" id="ARBA00022723"/>
    </source>
</evidence>
<feature type="domain" description="Pel9A-like right handed beta-helix region" evidence="11">
    <location>
        <begin position="180"/>
        <end position="352"/>
    </location>
</feature>
<feature type="compositionally biased region" description="Basic and acidic residues" evidence="9">
    <location>
        <begin position="217"/>
        <end position="235"/>
    </location>
</feature>
<dbReference type="InterPro" id="IPR011050">
    <property type="entry name" value="Pectin_lyase_fold/virulence"/>
</dbReference>
<keyword evidence="13" id="KW-1185">Reference proteome</keyword>
<evidence type="ECO:0000256" key="6">
    <source>
        <dbReference type="ARBA" id="ARBA00022837"/>
    </source>
</evidence>
<keyword evidence="4" id="KW-0479">Metal-binding</keyword>
<dbReference type="RefSeq" id="WP_030731102.1">
    <property type="nucleotide sequence ID" value="NZ_CP009922.3"/>
</dbReference>
<dbReference type="Proteomes" id="UP000034034">
    <property type="component" value="Chromosome"/>
</dbReference>
<dbReference type="InterPro" id="IPR052052">
    <property type="entry name" value="Polysaccharide_Lyase_9"/>
</dbReference>
<evidence type="ECO:0000313" key="13">
    <source>
        <dbReference type="Proteomes" id="UP000034034"/>
    </source>
</evidence>
<protein>
    <submittedName>
        <fullName evidence="12">Pectate lyase</fullName>
    </submittedName>
</protein>
<accession>A0A0F7FZJ4</accession>
<dbReference type="PANTHER" id="PTHR40088:SF1">
    <property type="entry name" value="PECTATE LYASE PEL9"/>
    <property type="match status" value="1"/>
</dbReference>
<dbReference type="Pfam" id="PF22842">
    <property type="entry name" value="Pel9A-like_beta_helix"/>
    <property type="match status" value="1"/>
</dbReference>
<dbReference type="GO" id="GO:0046872">
    <property type="term" value="F:metal ion binding"/>
    <property type="evidence" value="ECO:0007669"/>
    <property type="project" value="UniProtKB-KW"/>
</dbReference>
<dbReference type="AlphaFoldDB" id="A0A0F7FZJ4"/>
<keyword evidence="6" id="KW-0106">Calcium</keyword>
<sequence length="425" mass="43726">MKLGTTVGALLGAAALVVTAQTVHAAPDPAQATDPASATAPGATSAPAPAAARAALADPTIVVATDGDDGAAGTVAAPLRTLQAAVGRAQPGDVIAVRGGTYALTTNIQILTSGTSAAPITLGPYQDERVIIDGDLLPASHTPVGGSIPRPQRGAIHQEASWWRIHGLELTKGPYGVYCDGCNDNAFTNLTTRDNYETGFQLQGNSSRNLIENLDSYDNHDPRKNGESADGLGIKEGRGEGNRVVGARLWRNADDGFDAWLFESAITIENSLAWGNGFNHWDFPDFEGDGNGFKMGGGNPGPAAAHTLTHSIAFDNAEDGITDNGNPGALTISRTTTFRNGDTGYQVNRSDSTLTANLSIADARAVNLGNSTAIGNSWNIGGDWGTGSVLSTDTALVTGDRAPDGSPPSTSFLIPRGGEAIGARL</sequence>
<proteinExistence type="inferred from homology"/>
<evidence type="ECO:0000256" key="7">
    <source>
        <dbReference type="ARBA" id="ARBA00023239"/>
    </source>
</evidence>
<evidence type="ECO:0000313" key="12">
    <source>
        <dbReference type="EMBL" id="AKG46264.1"/>
    </source>
</evidence>
<evidence type="ECO:0000256" key="9">
    <source>
        <dbReference type="SAM" id="MobiDB-lite"/>
    </source>
</evidence>
<gene>
    <name evidence="12" type="ORF">SXIM_48800</name>
</gene>
<dbReference type="InterPro" id="IPR012334">
    <property type="entry name" value="Pectin_lyas_fold"/>
</dbReference>
<dbReference type="Gene3D" id="2.160.20.10">
    <property type="entry name" value="Single-stranded right-handed beta-helix, Pectin lyase-like"/>
    <property type="match status" value="1"/>
</dbReference>
<dbReference type="EMBL" id="CP009922">
    <property type="protein sequence ID" value="AKG46264.1"/>
    <property type="molecule type" value="Genomic_DNA"/>
</dbReference>
<dbReference type="PANTHER" id="PTHR40088">
    <property type="entry name" value="PECTATE LYASE (EUROFUNG)"/>
    <property type="match status" value="1"/>
</dbReference>